<dbReference type="RefSeq" id="WP_200810966.1">
    <property type="nucleotide sequence ID" value="NZ_FXAG01000012.1"/>
</dbReference>
<dbReference type="AlphaFoldDB" id="A0A1Y6BU93"/>
<dbReference type="PROSITE" id="PS51257">
    <property type="entry name" value="PROKAR_LIPOPROTEIN"/>
    <property type="match status" value="1"/>
</dbReference>
<evidence type="ECO:0000313" key="3">
    <source>
        <dbReference type="Proteomes" id="UP000192920"/>
    </source>
</evidence>
<evidence type="ECO:0000313" key="2">
    <source>
        <dbReference type="EMBL" id="SMF28283.1"/>
    </source>
</evidence>
<reference evidence="3" key="1">
    <citation type="submission" date="2017-04" db="EMBL/GenBank/DDBJ databases">
        <authorList>
            <person name="Varghese N."/>
            <person name="Submissions S."/>
        </authorList>
    </citation>
    <scope>NUCLEOTIDE SEQUENCE [LARGE SCALE GENOMIC DNA]</scope>
    <source>
        <strain evidence="3">DSM 22618</strain>
    </source>
</reference>
<evidence type="ECO:0008006" key="4">
    <source>
        <dbReference type="Google" id="ProtNLM"/>
    </source>
</evidence>
<keyword evidence="3" id="KW-1185">Reference proteome</keyword>
<feature type="region of interest" description="Disordered" evidence="1">
    <location>
        <begin position="34"/>
        <end position="58"/>
    </location>
</feature>
<dbReference type="Proteomes" id="UP000192920">
    <property type="component" value="Unassembled WGS sequence"/>
</dbReference>
<dbReference type="EMBL" id="FXAG01000012">
    <property type="protein sequence ID" value="SMF28283.1"/>
    <property type="molecule type" value="Genomic_DNA"/>
</dbReference>
<proteinExistence type="predicted"/>
<gene>
    <name evidence="2" type="ORF">SAMN02745746_02337</name>
</gene>
<sequence length="58" mass="6417">MRYPIVFLLLSLTACEPPPPAKIAAPQREMLDKAKGVQQTVDAQQQQLRQQVDAAEGK</sequence>
<evidence type="ECO:0000256" key="1">
    <source>
        <dbReference type="SAM" id="MobiDB-lite"/>
    </source>
</evidence>
<name>A0A1Y6BU93_9NEIS</name>
<organism evidence="2 3">
    <name type="scientific">Pseudogulbenkiania subflava DSM 22618</name>
    <dbReference type="NCBI Taxonomy" id="1123014"/>
    <lineage>
        <taxon>Bacteria</taxon>
        <taxon>Pseudomonadati</taxon>
        <taxon>Pseudomonadota</taxon>
        <taxon>Betaproteobacteria</taxon>
        <taxon>Neisseriales</taxon>
        <taxon>Chromobacteriaceae</taxon>
        <taxon>Pseudogulbenkiania</taxon>
    </lineage>
</organism>
<accession>A0A1Y6BU93</accession>
<feature type="compositionally biased region" description="Low complexity" evidence="1">
    <location>
        <begin position="37"/>
        <end position="58"/>
    </location>
</feature>
<protein>
    <recommendedName>
        <fullName evidence="4">Lipoprotein</fullName>
    </recommendedName>
</protein>